<proteinExistence type="predicted"/>
<dbReference type="EMBL" id="FNIZ01000021">
    <property type="protein sequence ID" value="SDP53861.1"/>
    <property type="molecule type" value="Genomic_DNA"/>
</dbReference>
<accession>A0A1H0TJ52</accession>
<dbReference type="OrthoDB" id="2927316at2"/>
<keyword evidence="2" id="KW-1185">Reference proteome</keyword>
<evidence type="ECO:0000313" key="1">
    <source>
        <dbReference type="EMBL" id="SDP53861.1"/>
    </source>
</evidence>
<name>A0A1H0TJ52_HALAD</name>
<dbReference type="AlphaFoldDB" id="A0A1H0TJ52"/>
<sequence>MSSKNNHTLIGSWIVAAGTVASAINASINANTGDDDEGLNLIGNTLQATGNGVVASDSGSILSASGNIIQAAGNSTIIYSILADLERRDDLNLVIKGNLLQALGGLIGFSETYEADPTLEYAYKLNGELLEVVGNSIQAIAARRELEGMEASHFSALGSWIQAIGAIIVALTITNQEWRRA</sequence>
<organism evidence="1 2">
    <name type="scientific">Halobacillus aidingensis</name>
    <dbReference type="NCBI Taxonomy" id="240303"/>
    <lineage>
        <taxon>Bacteria</taxon>
        <taxon>Bacillati</taxon>
        <taxon>Bacillota</taxon>
        <taxon>Bacilli</taxon>
        <taxon>Bacillales</taxon>
        <taxon>Bacillaceae</taxon>
        <taxon>Halobacillus</taxon>
    </lineage>
</organism>
<gene>
    <name evidence="1" type="ORF">SAMN05421677_12170</name>
</gene>
<evidence type="ECO:0000313" key="2">
    <source>
        <dbReference type="Proteomes" id="UP000198860"/>
    </source>
</evidence>
<protein>
    <submittedName>
        <fullName evidence="1">Uncharacterized protein</fullName>
    </submittedName>
</protein>
<reference evidence="2" key="1">
    <citation type="submission" date="2016-10" db="EMBL/GenBank/DDBJ databases">
        <authorList>
            <person name="Varghese N."/>
            <person name="Submissions S."/>
        </authorList>
    </citation>
    <scope>NUCLEOTIDE SEQUENCE [LARGE SCALE GENOMIC DNA]</scope>
    <source>
        <strain evidence="2">CGMCC 1.3703</strain>
    </source>
</reference>
<dbReference type="RefSeq" id="WP_089654264.1">
    <property type="nucleotide sequence ID" value="NZ_FNIZ01000021.1"/>
</dbReference>
<dbReference type="Pfam" id="PF22116">
    <property type="entry name" value="DUF6944"/>
    <property type="match status" value="1"/>
</dbReference>
<dbReference type="Proteomes" id="UP000198860">
    <property type="component" value="Unassembled WGS sequence"/>
</dbReference>
<dbReference type="InterPro" id="IPR054224">
    <property type="entry name" value="DUF6944"/>
</dbReference>